<sequence length="222" mass="24513">MYYDSIENKHGLKYDPFKALIAPRPIGWISSLSSDGICNLAPYSFFNAVSDRPPYVMFSSADVKDSVRNIEQTGEFTCSMATWDTRQGMNISSASVPPDADEFPLSGLTPAASNYVKPPRVKESPAAFECRHWKTVPLPDVVPGTEKGHFVVIGHVVGVYIDDRYIDDGMVNTGAMQPIARMGYMEYSVVKPETVFSINRPTVNADGTVADLDPSEWDGVYR</sequence>
<dbReference type="SMART" id="SM00903">
    <property type="entry name" value="Flavin_Reduct"/>
    <property type="match status" value="1"/>
</dbReference>
<dbReference type="InterPro" id="IPR002563">
    <property type="entry name" value="Flavin_Rdtase-like_dom"/>
</dbReference>
<evidence type="ECO:0000259" key="1">
    <source>
        <dbReference type="SMART" id="SM00903"/>
    </source>
</evidence>
<dbReference type="EMBL" id="CZRL01000064">
    <property type="protein sequence ID" value="CUS51596.1"/>
    <property type="molecule type" value="Genomic_DNA"/>
</dbReference>
<dbReference type="Gene3D" id="2.30.110.10">
    <property type="entry name" value="Electron Transport, Fmn-binding Protein, Chain A"/>
    <property type="match status" value="1"/>
</dbReference>
<dbReference type="SUPFAM" id="SSF50475">
    <property type="entry name" value="FMN-binding split barrel"/>
    <property type="match status" value="1"/>
</dbReference>
<reference evidence="2" key="1">
    <citation type="submission" date="2015-10" db="EMBL/GenBank/DDBJ databases">
        <authorList>
            <person name="Gilbert D.G."/>
        </authorList>
    </citation>
    <scope>NUCLEOTIDE SEQUENCE</scope>
</reference>
<dbReference type="AlphaFoldDB" id="A0A160TST6"/>
<feature type="domain" description="Flavin reductase like" evidence="1">
    <location>
        <begin position="19"/>
        <end position="167"/>
    </location>
</feature>
<accession>A0A160TST6</accession>
<protein>
    <submittedName>
        <fullName evidence="2">Nitrilotriacetate monooxygenase component B</fullName>
        <ecNumber evidence="2">1.14.13.-</ecNumber>
    </submittedName>
</protein>
<name>A0A160TST6_9ZZZZ</name>
<dbReference type="InterPro" id="IPR012349">
    <property type="entry name" value="Split_barrel_FMN-bd"/>
</dbReference>
<keyword evidence="2" id="KW-0560">Oxidoreductase</keyword>
<keyword evidence="2" id="KW-0503">Monooxygenase</keyword>
<organism evidence="2">
    <name type="scientific">hydrothermal vent metagenome</name>
    <dbReference type="NCBI Taxonomy" id="652676"/>
    <lineage>
        <taxon>unclassified sequences</taxon>
        <taxon>metagenomes</taxon>
        <taxon>ecological metagenomes</taxon>
    </lineage>
</organism>
<proteinExistence type="predicted"/>
<gene>
    <name evidence="2" type="ORF">MGWOODY_XGa2369</name>
</gene>
<dbReference type="EC" id="1.14.13.-" evidence="2"/>
<dbReference type="GO" id="GO:0010181">
    <property type="term" value="F:FMN binding"/>
    <property type="evidence" value="ECO:0007669"/>
    <property type="project" value="InterPro"/>
</dbReference>
<dbReference type="PANTHER" id="PTHR43812">
    <property type="entry name" value="BLR2425 PROTEIN"/>
    <property type="match status" value="1"/>
</dbReference>
<dbReference type="PANTHER" id="PTHR43812:SF2">
    <property type="entry name" value="FLAVIN REDUCTASE LIKE DOMAIN-CONTAINING PROTEIN"/>
    <property type="match status" value="1"/>
</dbReference>
<dbReference type="Pfam" id="PF01613">
    <property type="entry name" value="Flavin_Reduct"/>
    <property type="match status" value="1"/>
</dbReference>
<dbReference type="GO" id="GO:0004497">
    <property type="term" value="F:monooxygenase activity"/>
    <property type="evidence" value="ECO:0007669"/>
    <property type="project" value="UniProtKB-KW"/>
</dbReference>
<evidence type="ECO:0000313" key="2">
    <source>
        <dbReference type="EMBL" id="CUS51596.1"/>
    </source>
</evidence>